<sequence length="254" mass="27697">MIDDTENTEGERMPRKQVDLEAKRPRSLGRTLTSLPRSGTKRPLDGVEAQEQTGLRKQTPSRRRAAADEDRQEWPMRKPNEPVGGAGRDDATRSVRLVLRVEGERISVIDSAVVDAPPLVQSTVRGANFLEVRGPDGPLAVLALVDPGLDIAIPDHSSDGVENDHRVSRRSSYDVVVRLPLAAVAALDPASIVIAVHEATQHLVLDAAAREPIAERVERGALRTVAVADGLRPEDLPREISPRGDRKRRETAAD</sequence>
<reference evidence="2 3" key="1">
    <citation type="submission" date="2018-10" db="EMBL/GenBank/DDBJ databases">
        <title>Isolation, diversity and antibacterial activity of antinobacteria from the wheat rhizosphere soil.</title>
        <authorList>
            <person name="Sun T."/>
        </authorList>
    </citation>
    <scope>NUCLEOTIDE SEQUENCE [LARGE SCALE GENOMIC DNA]</scope>
    <source>
        <strain evidence="2 3">SJ-23</strain>
    </source>
</reference>
<dbReference type="EMBL" id="RHHB01000013">
    <property type="protein sequence ID" value="RNB49925.1"/>
    <property type="molecule type" value="Genomic_DNA"/>
</dbReference>
<evidence type="ECO:0000313" key="2">
    <source>
        <dbReference type="EMBL" id="RNB49925.1"/>
    </source>
</evidence>
<proteinExistence type="predicted"/>
<dbReference type="Proteomes" id="UP000275048">
    <property type="component" value="Unassembled WGS sequence"/>
</dbReference>
<keyword evidence="3" id="KW-1185">Reference proteome</keyword>
<protein>
    <submittedName>
        <fullName evidence="2">Uncharacterized protein</fullName>
    </submittedName>
</protein>
<gene>
    <name evidence="2" type="ORF">EDM22_09135</name>
</gene>
<evidence type="ECO:0000256" key="1">
    <source>
        <dbReference type="SAM" id="MobiDB-lite"/>
    </source>
</evidence>
<feature type="compositionally biased region" description="Basic and acidic residues" evidence="1">
    <location>
        <begin position="65"/>
        <end position="80"/>
    </location>
</feature>
<feature type="region of interest" description="Disordered" evidence="1">
    <location>
        <begin position="1"/>
        <end position="89"/>
    </location>
</feature>
<accession>A0A3M8AHF8</accession>
<dbReference type="OrthoDB" id="3817514at2"/>
<feature type="region of interest" description="Disordered" evidence="1">
    <location>
        <begin position="233"/>
        <end position="254"/>
    </location>
</feature>
<feature type="compositionally biased region" description="Basic and acidic residues" evidence="1">
    <location>
        <begin position="9"/>
        <end position="24"/>
    </location>
</feature>
<comment type="caution">
    <text evidence="2">The sequence shown here is derived from an EMBL/GenBank/DDBJ whole genome shotgun (WGS) entry which is preliminary data.</text>
</comment>
<dbReference type="RefSeq" id="WP_122936752.1">
    <property type="nucleotide sequence ID" value="NZ_JBHSNT010000051.1"/>
</dbReference>
<name>A0A3M8AHF8_9MICO</name>
<dbReference type="AlphaFoldDB" id="A0A3M8AHF8"/>
<evidence type="ECO:0000313" key="3">
    <source>
        <dbReference type="Proteomes" id="UP000275048"/>
    </source>
</evidence>
<organism evidence="2 3">
    <name type="scientific">Agromyces tardus</name>
    <dbReference type="NCBI Taxonomy" id="2583849"/>
    <lineage>
        <taxon>Bacteria</taxon>
        <taxon>Bacillati</taxon>
        <taxon>Actinomycetota</taxon>
        <taxon>Actinomycetes</taxon>
        <taxon>Micrococcales</taxon>
        <taxon>Microbacteriaceae</taxon>
        <taxon>Agromyces</taxon>
    </lineage>
</organism>